<keyword evidence="2" id="KW-1185">Reference proteome</keyword>
<evidence type="ECO:0000313" key="1">
    <source>
        <dbReference type="EMBL" id="KAK0754845.1"/>
    </source>
</evidence>
<accession>A0AA40KDG6</accession>
<dbReference type="AlphaFoldDB" id="A0AA40KDG6"/>
<proteinExistence type="predicted"/>
<dbReference type="EMBL" id="JAUKUD010000001">
    <property type="protein sequence ID" value="KAK0754845.1"/>
    <property type="molecule type" value="Genomic_DNA"/>
</dbReference>
<organism evidence="1 2">
    <name type="scientific">Schizothecium vesticola</name>
    <dbReference type="NCBI Taxonomy" id="314040"/>
    <lineage>
        <taxon>Eukaryota</taxon>
        <taxon>Fungi</taxon>
        <taxon>Dikarya</taxon>
        <taxon>Ascomycota</taxon>
        <taxon>Pezizomycotina</taxon>
        <taxon>Sordariomycetes</taxon>
        <taxon>Sordariomycetidae</taxon>
        <taxon>Sordariales</taxon>
        <taxon>Schizotheciaceae</taxon>
        <taxon>Schizothecium</taxon>
    </lineage>
</organism>
<sequence length="140" mass="14935">MCGHEHTPSPSPRVGACVNFFSQDHGHLGNLVFHNPQTPTSPLATHAQFSSTDGLELQDDLLVSIHLSGDLTKPVAECGLFQQFSLSRRGGPEIVLDEYLTLNVSDDGIIGRRVSMTRDGEFVADGIVGFNTASLVAASS</sequence>
<name>A0AA40KDG6_9PEZI</name>
<comment type="caution">
    <text evidence="1">The sequence shown here is derived from an EMBL/GenBank/DDBJ whole genome shotgun (WGS) entry which is preliminary data.</text>
</comment>
<gene>
    <name evidence="1" type="ORF">B0T18DRAFT_360362</name>
</gene>
<reference evidence="1" key="1">
    <citation type="submission" date="2023-06" db="EMBL/GenBank/DDBJ databases">
        <title>Genome-scale phylogeny and comparative genomics of the fungal order Sordariales.</title>
        <authorList>
            <consortium name="Lawrence Berkeley National Laboratory"/>
            <person name="Hensen N."/>
            <person name="Bonometti L."/>
            <person name="Westerberg I."/>
            <person name="Brannstrom I.O."/>
            <person name="Guillou S."/>
            <person name="Cros-Aarteil S."/>
            <person name="Calhoun S."/>
            <person name="Haridas S."/>
            <person name="Kuo A."/>
            <person name="Mondo S."/>
            <person name="Pangilinan J."/>
            <person name="Riley R."/>
            <person name="LaButti K."/>
            <person name="Andreopoulos B."/>
            <person name="Lipzen A."/>
            <person name="Chen C."/>
            <person name="Yanf M."/>
            <person name="Daum C."/>
            <person name="Ng V."/>
            <person name="Clum A."/>
            <person name="Steindorff A."/>
            <person name="Ohm R."/>
            <person name="Martin F."/>
            <person name="Silar P."/>
            <person name="Natvig D."/>
            <person name="Lalanne C."/>
            <person name="Gautier V."/>
            <person name="Ament-velasquez S.L."/>
            <person name="Kruys A."/>
            <person name="Hutchinson M.I."/>
            <person name="Powell A.J."/>
            <person name="Barry K."/>
            <person name="Miller A.N."/>
            <person name="Grigoriev I.V."/>
            <person name="Debuchy R."/>
            <person name="Gladieux P."/>
            <person name="Thoren M.H."/>
            <person name="Johannesson H."/>
        </authorList>
    </citation>
    <scope>NUCLEOTIDE SEQUENCE</scope>
    <source>
        <strain evidence="1">SMH3187-1</strain>
    </source>
</reference>
<protein>
    <submittedName>
        <fullName evidence="1">Uncharacterized protein</fullName>
    </submittedName>
</protein>
<evidence type="ECO:0000313" key="2">
    <source>
        <dbReference type="Proteomes" id="UP001172155"/>
    </source>
</evidence>
<dbReference type="Proteomes" id="UP001172155">
    <property type="component" value="Unassembled WGS sequence"/>
</dbReference>